<gene>
    <name evidence="2" type="ORF">KAM351_24010</name>
</gene>
<name>A0AA37CXN0_AERCA</name>
<protein>
    <submittedName>
        <fullName evidence="2">Uncharacterized protein</fullName>
    </submittedName>
</protein>
<dbReference type="Proteomes" id="UP000886934">
    <property type="component" value="Unassembled WGS sequence"/>
</dbReference>
<reference evidence="2" key="1">
    <citation type="submission" date="2021-07" db="EMBL/GenBank/DDBJ databases">
        <title>Draft genome sequence of carbapenem-resistant Aeromonas spp. in Japan.</title>
        <authorList>
            <person name="Maehana S."/>
            <person name="Suzuki M."/>
            <person name="Kitasato H."/>
        </authorList>
    </citation>
    <scope>NUCLEOTIDE SEQUENCE</scope>
    <source>
        <strain evidence="2">KAM351</strain>
    </source>
</reference>
<organism evidence="2 3">
    <name type="scientific">Aeromonas caviae</name>
    <name type="common">Aeromonas punctata</name>
    <dbReference type="NCBI Taxonomy" id="648"/>
    <lineage>
        <taxon>Bacteria</taxon>
        <taxon>Pseudomonadati</taxon>
        <taxon>Pseudomonadota</taxon>
        <taxon>Gammaproteobacteria</taxon>
        <taxon>Aeromonadales</taxon>
        <taxon>Aeromonadaceae</taxon>
        <taxon>Aeromonas</taxon>
    </lineage>
</organism>
<accession>A0AA37CXN0</accession>
<feature type="region of interest" description="Disordered" evidence="1">
    <location>
        <begin position="26"/>
        <end position="65"/>
    </location>
</feature>
<evidence type="ECO:0000313" key="2">
    <source>
        <dbReference type="EMBL" id="GJA63790.1"/>
    </source>
</evidence>
<comment type="caution">
    <text evidence="2">The sequence shown here is derived from an EMBL/GenBank/DDBJ whole genome shotgun (WGS) entry which is preliminary data.</text>
</comment>
<dbReference type="EMBL" id="BPNN01000033">
    <property type="protein sequence ID" value="GJA63790.1"/>
    <property type="molecule type" value="Genomic_DNA"/>
</dbReference>
<evidence type="ECO:0000256" key="1">
    <source>
        <dbReference type="SAM" id="MobiDB-lite"/>
    </source>
</evidence>
<proteinExistence type="predicted"/>
<evidence type="ECO:0000313" key="3">
    <source>
        <dbReference type="Proteomes" id="UP000886934"/>
    </source>
</evidence>
<dbReference type="AlphaFoldDB" id="A0AA37CXN0"/>
<sequence>MFEAAVVAVKLMTEVPVGGVQDLHGKRLDKEKRAGAKAPRDGDKMRMELPVFNRGSPRRQIQTAW</sequence>
<feature type="compositionally biased region" description="Basic and acidic residues" evidence="1">
    <location>
        <begin position="26"/>
        <end position="47"/>
    </location>
</feature>